<keyword evidence="6 8" id="KW-1015">Disulfide bond</keyword>
<dbReference type="GO" id="GO:0046872">
    <property type="term" value="F:metal ion binding"/>
    <property type="evidence" value="ECO:0007669"/>
    <property type="project" value="UniProtKB-KW"/>
</dbReference>
<evidence type="ECO:0000256" key="4">
    <source>
        <dbReference type="ARBA" id="ARBA00022737"/>
    </source>
</evidence>
<dbReference type="SMART" id="SM00034">
    <property type="entry name" value="CLECT"/>
    <property type="match status" value="1"/>
</dbReference>
<keyword evidence="3 11" id="KW-0732">Signal</keyword>
<feature type="domain" description="C-type lectin" evidence="12">
    <location>
        <begin position="241"/>
        <end position="357"/>
    </location>
</feature>
<keyword evidence="10" id="KW-1133">Transmembrane helix</keyword>
<keyword evidence="5" id="KW-0106">Calcium</keyword>
<dbReference type="PANTHER" id="PTHR46393:SF7">
    <property type="entry name" value="COMPLEMENT C2"/>
    <property type="match status" value="1"/>
</dbReference>
<sequence length="1222" mass="132644">MMTTMSWILAAATLCSALLHQTQGADCPQPATPLNAEVSVGGLTAGSLATYTCDPGYSLFGSDSVVCDANGKWTGKLPICATNVAYRKPVNQSSTARGGAGENANDGDLSTVHDGTRCTQTFVETSPWWAVDLLQQYEVSVVKVTARGCCGHEPLQDLEVRVGDSVHYHQNRLCAWLPGVIEDGTTRELQCARPMLGRYVMVQMVGVSGSMSLCEVQVYSTQEVSKERCSPDIALENLATFNRTCYHFQMQEGGTQEIAKKKCAAKNSTLVQHIQAITQDFLASELRRHEDTMTTKLLWVGVEKDEGHISRTWRWTDGTKVLKPLWGKEQPNNYIRDQNCVMMDGAREWLWNDVVCSLNYLHWICQFGPPSCGSPDKSENTTVAVKIETHAAAATDVAAAADAGAANAPASSGEVAVYSCPKGNMVLGDRKRTCGQTGLWEGEAPTCKYIDCKEPGSVENGKFVLLDSRTTYDARVLYECQENYTLGGSKDTITCGDQGTWDPPSPQCLFSWCDMLEAPRHGGLEVTGRRAGDIATFLCDPGYTMIGTKTVSCQLGGGWSGEPPTCRFVDCGIPDDIQHGEMTLVNGTTYLGSVSAYECDADYWLDGPMTRSCLKDGRWTGDRPYCILINCEQPEIPHDGYVIGYSFDVGSEVEYHCEDGHFLTGENIRVCTRDAIWSGSSPNCTYVDCGRVPTMIKGFVTYETEGAATYLDSTLSFECVPNHRLAGESVKTCMRDGKWTGGVTRCEEIRCRNPEVPDLARISVARNNRRLSSSIFRGKEDMLPDQTYRVSSSVTYRCDKGYVVEGSNLMTCLSNGTWSATAPSCKYVDCGHPDPIKPGIFRLLSNKTSYGSTVAYECAPNWRVEGKYRRFCQENGTWSGPTPKCIQILCSKLPTGNVAGLEVKEGTRTVGSNATYSCKEGYTLRGDPTRPCLQHGVWGGKVPSCRAVVCPEPRDIINGRRLKLNESTSFGTIVEYLCFPKYNLHGAFQLSCTQTGAWSHLPPKCTLDDTDYGLVGDNTVDGSSNSARGSDAGELDGSSNTGMYAGIVVSLLLVVAVALGLAFFRTRQRKLASADKGAAVKPSEDTNRINGAVTYGGLNDPTTGNNIYENIHDDLEPDPNYSELSTPPSRIRNSGSNTYNNSNGSNNVYNNGSNNGSNYSNGNNSDRLSGHTYSNGGGSVRDSRPGSGMGGYPPNQRPRMPPPQPPTVPAGVTINGMSIIGQ</sequence>
<feature type="domain" description="Sushi" evidence="13">
    <location>
        <begin position="828"/>
        <end position="887"/>
    </location>
</feature>
<evidence type="ECO:0000256" key="10">
    <source>
        <dbReference type="SAM" id="Phobius"/>
    </source>
</evidence>
<feature type="domain" description="Sushi" evidence="13">
    <location>
        <begin position="370"/>
        <end position="449"/>
    </location>
</feature>
<dbReference type="Gene3D" id="3.10.100.10">
    <property type="entry name" value="Mannose-Binding Protein A, subunit A"/>
    <property type="match status" value="1"/>
</dbReference>
<feature type="disulfide bond" evidence="8">
    <location>
        <begin position="53"/>
        <end position="80"/>
    </location>
</feature>
<dbReference type="Gene3D" id="2.10.70.10">
    <property type="entry name" value="Complement Module, domain 1"/>
    <property type="match status" value="11"/>
</dbReference>
<name>A0A6A7FRK1_9CRUS</name>
<feature type="domain" description="Sushi" evidence="13">
    <location>
        <begin position="511"/>
        <end position="568"/>
    </location>
</feature>
<feature type="region of interest" description="Disordered" evidence="9">
    <location>
        <begin position="1074"/>
        <end position="1222"/>
    </location>
</feature>
<protein>
    <submittedName>
        <fullName evidence="14">CUB and sushi domain-containing protein 1-like</fullName>
    </submittedName>
</protein>
<dbReference type="CDD" id="cd00037">
    <property type="entry name" value="CLECT"/>
    <property type="match status" value="1"/>
</dbReference>
<evidence type="ECO:0000256" key="1">
    <source>
        <dbReference type="ARBA" id="ARBA00022659"/>
    </source>
</evidence>
<feature type="disulfide bond" evidence="8">
    <location>
        <begin position="918"/>
        <end position="945"/>
    </location>
</feature>
<keyword evidence="10" id="KW-0472">Membrane</keyword>
<accession>A0A6A7FRK1</accession>
<keyword evidence="4" id="KW-0677">Repeat</keyword>
<feature type="transmembrane region" description="Helical" evidence="10">
    <location>
        <begin position="1043"/>
        <end position="1064"/>
    </location>
</feature>
<evidence type="ECO:0000256" key="7">
    <source>
        <dbReference type="ARBA" id="ARBA00023180"/>
    </source>
</evidence>
<reference evidence="14" key="1">
    <citation type="submission" date="2017-11" db="EMBL/GenBank/DDBJ databases">
        <title>The sensing device of the deep-sea amphipod.</title>
        <authorList>
            <person name="Kobayashi H."/>
            <person name="Nagahama T."/>
            <person name="Arai W."/>
            <person name="Sasagawa Y."/>
            <person name="Umeda M."/>
            <person name="Hayashi T."/>
            <person name="Nikaido I."/>
            <person name="Watanabe H."/>
            <person name="Oguri K."/>
            <person name="Kitazato H."/>
            <person name="Fujioka K."/>
            <person name="Kido Y."/>
            <person name="Takami H."/>
        </authorList>
    </citation>
    <scope>NUCLEOTIDE SEQUENCE</scope>
    <source>
        <tissue evidence="14">Whole body</tissue>
    </source>
</reference>
<dbReference type="EMBL" id="IACT01001903">
    <property type="protein sequence ID" value="LAC21221.1"/>
    <property type="molecule type" value="mRNA"/>
</dbReference>
<dbReference type="InterPro" id="IPR008979">
    <property type="entry name" value="Galactose-bd-like_sf"/>
</dbReference>
<dbReference type="SMART" id="SM00032">
    <property type="entry name" value="CCP"/>
    <property type="match status" value="11"/>
</dbReference>
<dbReference type="PROSITE" id="PS00615">
    <property type="entry name" value="C_TYPE_LECTIN_1"/>
    <property type="match status" value="1"/>
</dbReference>
<evidence type="ECO:0000256" key="8">
    <source>
        <dbReference type="PROSITE-ProRule" id="PRU00302"/>
    </source>
</evidence>
<keyword evidence="1 8" id="KW-0768">Sushi</keyword>
<feature type="domain" description="Sushi" evidence="13">
    <location>
        <begin position="629"/>
        <end position="686"/>
    </location>
</feature>
<feature type="domain" description="Sushi" evidence="13">
    <location>
        <begin position="569"/>
        <end position="628"/>
    </location>
</feature>
<dbReference type="Pfam" id="PF00084">
    <property type="entry name" value="Sushi"/>
    <property type="match status" value="11"/>
</dbReference>
<keyword evidence="7" id="KW-0325">Glycoprotein</keyword>
<dbReference type="InterPro" id="IPR018378">
    <property type="entry name" value="C-type_lectin_CS"/>
</dbReference>
<evidence type="ECO:0000256" key="2">
    <source>
        <dbReference type="ARBA" id="ARBA00022723"/>
    </source>
</evidence>
<dbReference type="InterPro" id="IPR006585">
    <property type="entry name" value="FTP1"/>
</dbReference>
<feature type="domain" description="Sushi" evidence="13">
    <location>
        <begin position="749"/>
        <end position="827"/>
    </location>
</feature>
<dbReference type="InterPro" id="IPR000436">
    <property type="entry name" value="Sushi_SCR_CCP_dom"/>
</dbReference>
<dbReference type="PROSITE" id="PS50923">
    <property type="entry name" value="SUSHI"/>
    <property type="match status" value="11"/>
</dbReference>
<dbReference type="Pfam" id="PF00059">
    <property type="entry name" value="Lectin_C"/>
    <property type="match status" value="1"/>
</dbReference>
<feature type="disulfide bond" evidence="8">
    <location>
        <begin position="420"/>
        <end position="447"/>
    </location>
</feature>
<feature type="compositionally biased region" description="Polar residues" evidence="9">
    <location>
        <begin position="1122"/>
        <end position="1132"/>
    </location>
</feature>
<feature type="disulfide bond" evidence="8">
    <location>
        <begin position="978"/>
        <end position="1005"/>
    </location>
</feature>
<dbReference type="InterPro" id="IPR016187">
    <property type="entry name" value="CTDL_fold"/>
</dbReference>
<keyword evidence="10" id="KW-0812">Transmembrane</keyword>
<evidence type="ECO:0000256" key="9">
    <source>
        <dbReference type="SAM" id="MobiDB-lite"/>
    </source>
</evidence>
<dbReference type="InterPro" id="IPR016186">
    <property type="entry name" value="C-type_lectin-like/link_sf"/>
</dbReference>
<evidence type="ECO:0000256" key="11">
    <source>
        <dbReference type="SAM" id="SignalP"/>
    </source>
</evidence>
<keyword evidence="2" id="KW-0479">Metal-binding</keyword>
<feature type="domain" description="Sushi" evidence="13">
    <location>
        <begin position="450"/>
        <end position="510"/>
    </location>
</feature>
<feature type="disulfide bond" evidence="8">
    <location>
        <begin position="452"/>
        <end position="495"/>
    </location>
</feature>
<feature type="compositionally biased region" description="Pro residues" evidence="9">
    <location>
        <begin position="1195"/>
        <end position="1208"/>
    </location>
</feature>
<proteinExistence type="evidence at transcript level"/>
<dbReference type="InterPro" id="IPR001304">
    <property type="entry name" value="C-type_lectin-like"/>
</dbReference>
<dbReference type="InterPro" id="IPR035976">
    <property type="entry name" value="Sushi/SCR/CCP_sf"/>
</dbReference>
<dbReference type="PANTHER" id="PTHR46393">
    <property type="entry name" value="SUSHI DOMAIN-CONTAINING PROTEIN"/>
    <property type="match status" value="1"/>
</dbReference>
<feature type="disulfide bond" evidence="8">
    <location>
        <begin position="858"/>
        <end position="885"/>
    </location>
</feature>
<feature type="domain" description="Sushi" evidence="13">
    <location>
        <begin position="948"/>
        <end position="1007"/>
    </location>
</feature>
<dbReference type="SUPFAM" id="SSF56436">
    <property type="entry name" value="C-type lectin-like"/>
    <property type="match status" value="1"/>
</dbReference>
<dbReference type="SUPFAM" id="SSF49785">
    <property type="entry name" value="Galactose-binding domain-like"/>
    <property type="match status" value="1"/>
</dbReference>
<evidence type="ECO:0000259" key="13">
    <source>
        <dbReference type="PROSITE" id="PS50923"/>
    </source>
</evidence>
<dbReference type="AlphaFoldDB" id="A0A6A7FRK1"/>
<dbReference type="SMART" id="SM00607">
    <property type="entry name" value="FTP"/>
    <property type="match status" value="1"/>
</dbReference>
<feature type="chain" id="PRO_5025431146" evidence="11">
    <location>
        <begin position="25"/>
        <end position="1222"/>
    </location>
</feature>
<feature type="disulfide bond" evidence="8">
    <location>
        <begin position="798"/>
        <end position="825"/>
    </location>
</feature>
<feature type="disulfide bond" evidence="8">
    <location>
        <begin position="539"/>
        <end position="566"/>
    </location>
</feature>
<dbReference type="CDD" id="cd00033">
    <property type="entry name" value="CCP"/>
    <property type="match status" value="11"/>
</dbReference>
<comment type="caution">
    <text evidence="8">Lacks conserved residue(s) required for the propagation of feature annotation.</text>
</comment>
<feature type="domain" description="Sushi" evidence="13">
    <location>
        <begin position="888"/>
        <end position="947"/>
    </location>
</feature>
<evidence type="ECO:0000256" key="5">
    <source>
        <dbReference type="ARBA" id="ARBA00022837"/>
    </source>
</evidence>
<feature type="signal peptide" evidence="11">
    <location>
        <begin position="1"/>
        <end position="24"/>
    </location>
</feature>
<feature type="disulfide bond" evidence="8">
    <location>
        <begin position="657"/>
        <end position="684"/>
    </location>
</feature>
<evidence type="ECO:0000313" key="14">
    <source>
        <dbReference type="EMBL" id="LAC21221.1"/>
    </source>
</evidence>
<feature type="compositionally biased region" description="Low complexity" evidence="9">
    <location>
        <begin position="1133"/>
        <end position="1165"/>
    </location>
</feature>
<dbReference type="SUPFAM" id="SSF57535">
    <property type="entry name" value="Complement control module/SCR domain"/>
    <property type="match status" value="11"/>
</dbReference>
<organism evidence="14">
    <name type="scientific">Hirondellea gigas</name>
    <dbReference type="NCBI Taxonomy" id="1518452"/>
    <lineage>
        <taxon>Eukaryota</taxon>
        <taxon>Metazoa</taxon>
        <taxon>Ecdysozoa</taxon>
        <taxon>Arthropoda</taxon>
        <taxon>Crustacea</taxon>
        <taxon>Multicrustacea</taxon>
        <taxon>Malacostraca</taxon>
        <taxon>Eumalacostraca</taxon>
        <taxon>Peracarida</taxon>
        <taxon>Amphipoda</taxon>
        <taxon>Amphilochidea</taxon>
        <taxon>Lysianassida</taxon>
        <taxon>Lysianassidira</taxon>
        <taxon>Lysianassoidea</taxon>
        <taxon>Lysianassidae</taxon>
        <taxon>Hirondellea</taxon>
    </lineage>
</organism>
<evidence type="ECO:0000256" key="6">
    <source>
        <dbReference type="ARBA" id="ARBA00023157"/>
    </source>
</evidence>
<dbReference type="PROSITE" id="PS50041">
    <property type="entry name" value="C_TYPE_LECTIN_2"/>
    <property type="match status" value="1"/>
</dbReference>
<evidence type="ECO:0000259" key="12">
    <source>
        <dbReference type="PROSITE" id="PS50041"/>
    </source>
</evidence>
<feature type="domain" description="Sushi" evidence="13">
    <location>
        <begin position="25"/>
        <end position="82"/>
    </location>
</feature>
<dbReference type="Pfam" id="PF22633">
    <property type="entry name" value="F5_F8_type_C_2"/>
    <property type="match status" value="1"/>
</dbReference>
<feature type="disulfide bond" evidence="8">
    <location>
        <begin position="719"/>
        <end position="746"/>
    </location>
</feature>
<dbReference type="Gene3D" id="2.60.120.260">
    <property type="entry name" value="Galactose-binding domain-like"/>
    <property type="match status" value="1"/>
</dbReference>
<feature type="disulfide bond" evidence="8">
    <location>
        <begin position="599"/>
        <end position="626"/>
    </location>
</feature>
<feature type="domain" description="Sushi" evidence="13">
    <location>
        <begin position="687"/>
        <end position="748"/>
    </location>
</feature>
<dbReference type="FunFam" id="2.60.120.260:FF:000105">
    <property type="entry name" value="Sushi, von Willebrand factor type A, EGF and pentraxin domain-containing protein 1"/>
    <property type="match status" value="1"/>
</dbReference>
<evidence type="ECO:0000256" key="3">
    <source>
        <dbReference type="ARBA" id="ARBA00022729"/>
    </source>
</evidence>